<dbReference type="InterPro" id="IPR007502">
    <property type="entry name" value="Helicase-assoc_dom"/>
</dbReference>
<dbReference type="GO" id="GO:0005524">
    <property type="term" value="F:ATP binding"/>
    <property type="evidence" value="ECO:0007669"/>
    <property type="project" value="UniProtKB-KW"/>
</dbReference>
<dbReference type="InterPro" id="IPR014001">
    <property type="entry name" value="Helicase_ATP-bd"/>
</dbReference>
<keyword evidence="3 7" id="KW-0347">Helicase</keyword>
<dbReference type="PROSITE" id="PS51194">
    <property type="entry name" value="HELICASE_CTER"/>
    <property type="match status" value="1"/>
</dbReference>
<dbReference type="SUPFAM" id="SSF52540">
    <property type="entry name" value="P-loop containing nucleoside triphosphate hydrolases"/>
    <property type="match status" value="1"/>
</dbReference>
<dbReference type="Gene3D" id="3.40.50.300">
    <property type="entry name" value="P-loop containing nucleotide triphosphate hydrolases"/>
    <property type="match status" value="2"/>
</dbReference>
<sequence>MRLQYDPALPITAHRDEIAQALHQHPLVVVCGATGSGKTTQLPKICLEAGRGSFGLIGHTQPRRIAARAIAARLANELGTNVGGAVGYQVRFTDRSGPDCRVKLMTDGILLRELKNDRLLRRYDTLIIDEAHERSLNIDFLLGVIKELLPRRPELRVIITSATIDPQRFAGFFGGAPVIEVSGRSYPVEVRYRPLSGDQDDLELSLSEGVIAAVQELDRRDRGDVLVFLPGEKQIREAADALDKAHLHHTEVLPLYARLSTRDQEKIFEKHGPRRIVLATNVAETSLTVPGIRHVIDSGLARISRYSVRGKVQRLPIEPVSQASADQRKGRAGRERAGICIRLYGEEDFEQRAAFTAPEVLRTNLASVILQMAALELGDPQSFPFLDPPDTRLINDGYRLLQELKAVDDARQVTRLGHQLATLPLDPRLGRMLISASHHGCLAQMLVIAAFLAVQDPRERPSDQQTQADQKHALFADPRSDFMMVLNLWTVFTEQSANLSGSQLRKWCREHFLSYLRLREWQDLRRQLEETVRELDLRPNDTPPRYDELHQAILTGFLGGIGVLDERREYEGARGTRFVIAPGTPLAAKPPKWVVAASLMETTRLYARSVAAVEPHWIESAGAHLLRRSYSEPHWVPERGFVAAYEAVALYGLTLAARRRINYGSVAPREAREIFVREALVEGRTRLRAPFLEHNHRLRRELEALEARVRRRDILVDEQTICDFYLRHLPEQVHSTAALEKWLKGGGRSRSVSSSHESEGDRARRLFMTRSDLMRRGTPEMTADSHPDTLSIAGNALPLLYRFEPGEADDGVSLSLPLPLLAATLPAHLAPIPGWREEAITALLRALPKPIRRYFVPVPEHAALAAGQIRAGADYHAVLADWINATVRAGGGAAALTAFAGEAGLSAAMLADLPIPDYLRMNVRVVDLDGGLLAQGRDLQVLKRRLREHEFESAALMNDPAETSPMAASCGHRSAAGKARQPVIGAHPAPISASAALAPAPRSIPAARRPEATHPAPVSPTAEQRYHRAWDFGELPASRILERQGLRYTVYPGLLDRGDGVVPAQFAHPIPAQQALRAGIIRLAILALPDQYKYARSRFQRERELALLGQGVNARQPLADALAWRVFADGLWESGSQGGAGTGMAILADLQQDALPRTSTDALPRNAAQFQSLLDRRRAGLAEVTERVLAQVLQVLRELRSIRQGLAQLSAPGYQELQRDVQLQLQQLMPEDFPRDVPELLWPHLARYMKALTRRIEKAAGNARRDAELLARAAPFAAACEQLEREARGVALRMELDRLQWMLQEFRVSLFAQDLRTAVPVSDKRLAAQLERARAQLRQESGAG</sequence>
<dbReference type="Pfam" id="PF21010">
    <property type="entry name" value="HA2_C"/>
    <property type="match status" value="1"/>
</dbReference>
<dbReference type="InterPro" id="IPR027417">
    <property type="entry name" value="P-loop_NTPase"/>
</dbReference>
<dbReference type="SMART" id="SM00490">
    <property type="entry name" value="HELICc"/>
    <property type="match status" value="1"/>
</dbReference>
<dbReference type="FunFam" id="1.20.120.1080:FF:000005">
    <property type="entry name" value="ATP-dependent helicase HrpA"/>
    <property type="match status" value="1"/>
</dbReference>
<dbReference type="Gene3D" id="1.20.120.1080">
    <property type="match status" value="1"/>
</dbReference>
<keyword evidence="1" id="KW-0547">Nucleotide-binding</keyword>
<evidence type="ECO:0000259" key="5">
    <source>
        <dbReference type="PROSITE" id="PS51192"/>
    </source>
</evidence>
<accession>A0A127F9H8</accession>
<feature type="domain" description="Helicase C-terminal" evidence="6">
    <location>
        <begin position="205"/>
        <end position="376"/>
    </location>
</feature>
<evidence type="ECO:0000256" key="3">
    <source>
        <dbReference type="ARBA" id="ARBA00022806"/>
    </source>
</evidence>
<dbReference type="PROSITE" id="PS51192">
    <property type="entry name" value="HELICASE_ATP_BIND_1"/>
    <property type="match status" value="1"/>
</dbReference>
<keyword evidence="8" id="KW-1185">Reference proteome</keyword>
<dbReference type="KEGG" id="sdf:ACG33_08155"/>
<dbReference type="Proteomes" id="UP000070250">
    <property type="component" value="Chromosome"/>
</dbReference>
<proteinExistence type="predicted"/>
<keyword evidence="4" id="KW-0067">ATP-binding</keyword>
<dbReference type="CDD" id="cd18791">
    <property type="entry name" value="SF2_C_RHA"/>
    <property type="match status" value="1"/>
</dbReference>
<dbReference type="GO" id="GO:0016787">
    <property type="term" value="F:hydrolase activity"/>
    <property type="evidence" value="ECO:0007669"/>
    <property type="project" value="UniProtKB-KW"/>
</dbReference>
<dbReference type="NCBIfam" id="TIGR01967">
    <property type="entry name" value="DEAH_box_HrpA"/>
    <property type="match status" value="1"/>
</dbReference>
<reference evidence="7 8" key="1">
    <citation type="submission" date="2015-06" db="EMBL/GenBank/DDBJ databases">
        <title>A Comprehensive Approach to Explore the Metabolic and Phylogenetic Diversity of Bacterial Steroid Degradation in the Environment: Testosterone as an Example.</title>
        <authorList>
            <person name="Yang F.-C."/>
            <person name="Chen Y.-L."/>
            <person name="Yu C.-P."/>
            <person name="Tang S.-L."/>
            <person name="Wang P.-H."/>
            <person name="Ismail W."/>
            <person name="Wang C.-H."/>
            <person name="Yang C.-Y."/>
            <person name="Chiang Y.-R."/>
        </authorList>
    </citation>
    <scope>NUCLEOTIDE SEQUENCE [LARGE SCALE GENOMIC DNA]</scope>
    <source>
        <strain evidence="7 8">DSM 18526</strain>
    </source>
</reference>
<keyword evidence="2 7" id="KW-0378">Hydrolase</keyword>
<dbReference type="Pfam" id="PF00271">
    <property type="entry name" value="Helicase_C"/>
    <property type="match status" value="1"/>
</dbReference>
<dbReference type="PANTHER" id="PTHR18934">
    <property type="entry name" value="ATP-DEPENDENT RNA HELICASE"/>
    <property type="match status" value="1"/>
</dbReference>
<name>A0A127F9H8_STEDE</name>
<dbReference type="SMART" id="SM00382">
    <property type="entry name" value="AAA"/>
    <property type="match status" value="1"/>
</dbReference>
<evidence type="ECO:0000256" key="4">
    <source>
        <dbReference type="ARBA" id="ARBA00022840"/>
    </source>
</evidence>
<dbReference type="Pfam" id="PF00270">
    <property type="entry name" value="DEAD"/>
    <property type="match status" value="1"/>
</dbReference>
<dbReference type="EC" id="3.6.4.13" evidence="7"/>
<dbReference type="InterPro" id="IPR001650">
    <property type="entry name" value="Helicase_C-like"/>
</dbReference>
<dbReference type="GO" id="GO:0003723">
    <property type="term" value="F:RNA binding"/>
    <property type="evidence" value="ECO:0007669"/>
    <property type="project" value="TreeGrafter"/>
</dbReference>
<dbReference type="InterPro" id="IPR024590">
    <property type="entry name" value="HrpA_C"/>
</dbReference>
<dbReference type="InterPro" id="IPR011709">
    <property type="entry name" value="DEAD-box_helicase_OB_fold"/>
</dbReference>
<dbReference type="Pfam" id="PF11898">
    <property type="entry name" value="DUF3418"/>
    <property type="match status" value="1"/>
</dbReference>
<feature type="domain" description="Helicase ATP-binding" evidence="5">
    <location>
        <begin position="19"/>
        <end position="182"/>
    </location>
</feature>
<dbReference type="PANTHER" id="PTHR18934:SF99">
    <property type="entry name" value="ATP-DEPENDENT RNA HELICASE DHX37-RELATED"/>
    <property type="match status" value="1"/>
</dbReference>
<dbReference type="Pfam" id="PF07717">
    <property type="entry name" value="OB_NTP_bind"/>
    <property type="match status" value="1"/>
</dbReference>
<evidence type="ECO:0000259" key="6">
    <source>
        <dbReference type="PROSITE" id="PS51194"/>
    </source>
</evidence>
<evidence type="ECO:0000256" key="2">
    <source>
        <dbReference type="ARBA" id="ARBA00022801"/>
    </source>
</evidence>
<dbReference type="SMART" id="SM00487">
    <property type="entry name" value="DEXDc"/>
    <property type="match status" value="1"/>
</dbReference>
<dbReference type="GO" id="GO:0003724">
    <property type="term" value="F:RNA helicase activity"/>
    <property type="evidence" value="ECO:0007669"/>
    <property type="project" value="UniProtKB-EC"/>
</dbReference>
<dbReference type="PATRIC" id="fig|465721.4.peg.1736"/>
<evidence type="ECO:0000256" key="1">
    <source>
        <dbReference type="ARBA" id="ARBA00022741"/>
    </source>
</evidence>
<organism evidence="7 8">
    <name type="scientific">Steroidobacter denitrificans</name>
    <dbReference type="NCBI Taxonomy" id="465721"/>
    <lineage>
        <taxon>Bacteria</taxon>
        <taxon>Pseudomonadati</taxon>
        <taxon>Pseudomonadota</taxon>
        <taxon>Gammaproteobacteria</taxon>
        <taxon>Steroidobacterales</taxon>
        <taxon>Steroidobacteraceae</taxon>
        <taxon>Steroidobacter</taxon>
    </lineage>
</organism>
<evidence type="ECO:0000313" key="7">
    <source>
        <dbReference type="EMBL" id="AMN47067.1"/>
    </source>
</evidence>
<gene>
    <name evidence="7" type="ORF">ACG33_08155</name>
</gene>
<dbReference type="EMBL" id="CP011971">
    <property type="protein sequence ID" value="AMN47067.1"/>
    <property type="molecule type" value="Genomic_DNA"/>
</dbReference>
<dbReference type="SMART" id="SM00847">
    <property type="entry name" value="HA2"/>
    <property type="match status" value="1"/>
</dbReference>
<dbReference type="InterPro" id="IPR003593">
    <property type="entry name" value="AAA+_ATPase"/>
</dbReference>
<dbReference type="STRING" id="465721.ACG33_08155"/>
<evidence type="ECO:0000313" key="8">
    <source>
        <dbReference type="Proteomes" id="UP000070250"/>
    </source>
</evidence>
<protein>
    <submittedName>
        <fullName evidence="7">ATP-dependent helicase HrpA</fullName>
        <ecNumber evidence="7">3.6.4.13</ecNumber>
    </submittedName>
</protein>
<dbReference type="InterPro" id="IPR010222">
    <property type="entry name" value="RNA_helicase_HrpA"/>
</dbReference>
<dbReference type="InterPro" id="IPR011545">
    <property type="entry name" value="DEAD/DEAH_box_helicase_dom"/>
</dbReference>